<reference evidence="1" key="1">
    <citation type="submission" date="2022-03" db="EMBL/GenBank/DDBJ databases">
        <authorList>
            <person name="Martin C."/>
        </authorList>
    </citation>
    <scope>NUCLEOTIDE SEQUENCE</scope>
</reference>
<proteinExistence type="predicted"/>
<organism evidence="1 2">
    <name type="scientific">Owenia fusiformis</name>
    <name type="common">Polychaete worm</name>
    <dbReference type="NCBI Taxonomy" id="6347"/>
    <lineage>
        <taxon>Eukaryota</taxon>
        <taxon>Metazoa</taxon>
        <taxon>Spiralia</taxon>
        <taxon>Lophotrochozoa</taxon>
        <taxon>Annelida</taxon>
        <taxon>Polychaeta</taxon>
        <taxon>Sedentaria</taxon>
        <taxon>Canalipalpata</taxon>
        <taxon>Sabellida</taxon>
        <taxon>Oweniida</taxon>
        <taxon>Oweniidae</taxon>
        <taxon>Owenia</taxon>
    </lineage>
</organism>
<feature type="non-terminal residue" evidence="1">
    <location>
        <position position="1"/>
    </location>
</feature>
<comment type="caution">
    <text evidence="1">The sequence shown here is derived from an EMBL/GenBank/DDBJ whole genome shotgun (WGS) entry which is preliminary data.</text>
</comment>
<feature type="non-terminal residue" evidence="1">
    <location>
        <position position="208"/>
    </location>
</feature>
<dbReference type="Proteomes" id="UP000749559">
    <property type="component" value="Unassembled WGS sequence"/>
</dbReference>
<accession>A0A8J1Y7Z7</accession>
<keyword evidence="2" id="KW-1185">Reference proteome</keyword>
<dbReference type="AlphaFoldDB" id="A0A8J1Y7Z7"/>
<evidence type="ECO:0000313" key="2">
    <source>
        <dbReference type="Proteomes" id="UP000749559"/>
    </source>
</evidence>
<name>A0A8J1Y7Z7_OWEFU</name>
<gene>
    <name evidence="1" type="ORF">OFUS_LOCUS6757</name>
</gene>
<protein>
    <submittedName>
        <fullName evidence="1">Uncharacterized protein</fullName>
    </submittedName>
</protein>
<evidence type="ECO:0000313" key="1">
    <source>
        <dbReference type="EMBL" id="CAH1780008.1"/>
    </source>
</evidence>
<sequence>ENCPPRTRYTLKTFEIKKSSSHSLKKQLNDQSKVVKCLKKQIEVSKSSLQPCGDIQNISPYPLSICETICDKKGKILSVNPFKNSKSVARSFFEKRYKESDEPIFYYATLPPSFDPLVYIIDGMSFLYSFRPYKDFHVNFITYLNKVYSKLIDMKIPIHLVFDIQETDILTPKTLERTMRDSGVVDVTRESIRDTDILPSNFDTFIKN</sequence>
<dbReference type="EMBL" id="CAIIXF020000003">
    <property type="protein sequence ID" value="CAH1780008.1"/>
    <property type="molecule type" value="Genomic_DNA"/>
</dbReference>